<gene>
    <name evidence="2" type="ORF">RRG08_004280</name>
</gene>
<keyword evidence="3" id="KW-1185">Reference proteome</keyword>
<protein>
    <submittedName>
        <fullName evidence="2">Uncharacterized protein</fullName>
    </submittedName>
</protein>
<feature type="transmembrane region" description="Helical" evidence="1">
    <location>
        <begin position="81"/>
        <end position="98"/>
    </location>
</feature>
<keyword evidence="1" id="KW-0472">Membrane</keyword>
<evidence type="ECO:0000313" key="2">
    <source>
        <dbReference type="EMBL" id="KAK3740341.1"/>
    </source>
</evidence>
<organism evidence="2 3">
    <name type="scientific">Elysia crispata</name>
    <name type="common">lettuce slug</name>
    <dbReference type="NCBI Taxonomy" id="231223"/>
    <lineage>
        <taxon>Eukaryota</taxon>
        <taxon>Metazoa</taxon>
        <taxon>Spiralia</taxon>
        <taxon>Lophotrochozoa</taxon>
        <taxon>Mollusca</taxon>
        <taxon>Gastropoda</taxon>
        <taxon>Heterobranchia</taxon>
        <taxon>Euthyneura</taxon>
        <taxon>Panpulmonata</taxon>
        <taxon>Sacoglossa</taxon>
        <taxon>Placobranchoidea</taxon>
        <taxon>Plakobranchidae</taxon>
        <taxon>Elysia</taxon>
    </lineage>
</organism>
<dbReference type="AlphaFoldDB" id="A0AAE0YCT1"/>
<sequence>FIQLSTPISKCSSEIGICQATFPANGLSGDVCEDAENQKNCILRDCAVTSYQPNVMCAEIENNLPKECDLCNGQTSLQKSGLTASVVIITSIIIRFFFADL</sequence>
<name>A0AAE0YCT1_9GAST</name>
<keyword evidence="1" id="KW-0812">Transmembrane</keyword>
<keyword evidence="1" id="KW-1133">Transmembrane helix</keyword>
<dbReference type="EMBL" id="JAWDGP010006471">
    <property type="protein sequence ID" value="KAK3740341.1"/>
    <property type="molecule type" value="Genomic_DNA"/>
</dbReference>
<dbReference type="Proteomes" id="UP001283361">
    <property type="component" value="Unassembled WGS sequence"/>
</dbReference>
<comment type="caution">
    <text evidence="2">The sequence shown here is derived from an EMBL/GenBank/DDBJ whole genome shotgun (WGS) entry which is preliminary data.</text>
</comment>
<reference evidence="2" key="1">
    <citation type="journal article" date="2023" name="G3 (Bethesda)">
        <title>A reference genome for the long-term kleptoplast-retaining sea slug Elysia crispata morphotype clarki.</title>
        <authorList>
            <person name="Eastman K.E."/>
            <person name="Pendleton A.L."/>
            <person name="Shaikh M.A."/>
            <person name="Suttiyut T."/>
            <person name="Ogas R."/>
            <person name="Tomko P."/>
            <person name="Gavelis G."/>
            <person name="Widhalm J.R."/>
            <person name="Wisecaver J.H."/>
        </authorList>
    </citation>
    <scope>NUCLEOTIDE SEQUENCE</scope>
    <source>
        <strain evidence="2">ECLA1</strain>
    </source>
</reference>
<feature type="non-terminal residue" evidence="2">
    <location>
        <position position="1"/>
    </location>
</feature>
<evidence type="ECO:0000313" key="3">
    <source>
        <dbReference type="Proteomes" id="UP001283361"/>
    </source>
</evidence>
<evidence type="ECO:0000256" key="1">
    <source>
        <dbReference type="SAM" id="Phobius"/>
    </source>
</evidence>
<proteinExistence type="predicted"/>
<accession>A0AAE0YCT1</accession>